<dbReference type="AlphaFoldDB" id="A0A2U3L2K9"/>
<sequence length="52" mass="6345">MVYNFVRQSIIESKMQMVSIRKWKRGLFNEFEVSENSLSHFIKHVAIKWVWS</sequence>
<gene>
    <name evidence="1" type="ORF">SBF1_3460008</name>
</gene>
<protein>
    <submittedName>
        <fullName evidence="1">Uncharacterized protein</fullName>
    </submittedName>
</protein>
<proteinExistence type="predicted"/>
<evidence type="ECO:0000313" key="1">
    <source>
        <dbReference type="EMBL" id="SPF46143.1"/>
    </source>
</evidence>
<reference evidence="2" key="1">
    <citation type="submission" date="2018-02" db="EMBL/GenBank/DDBJ databases">
        <authorList>
            <person name="Hausmann B."/>
        </authorList>
    </citation>
    <scope>NUCLEOTIDE SEQUENCE [LARGE SCALE GENOMIC DNA]</scope>
    <source>
        <strain evidence="2">Peat soil MAG SbF1</strain>
    </source>
</reference>
<name>A0A2U3L2K9_9FIRM</name>
<evidence type="ECO:0000313" key="2">
    <source>
        <dbReference type="Proteomes" id="UP000238916"/>
    </source>
</evidence>
<organism evidence="1 2">
    <name type="scientific">Candidatus Desulfosporosinus infrequens</name>
    <dbReference type="NCBI Taxonomy" id="2043169"/>
    <lineage>
        <taxon>Bacteria</taxon>
        <taxon>Bacillati</taxon>
        <taxon>Bacillota</taxon>
        <taxon>Clostridia</taxon>
        <taxon>Eubacteriales</taxon>
        <taxon>Desulfitobacteriaceae</taxon>
        <taxon>Desulfosporosinus</taxon>
    </lineage>
</organism>
<dbReference type="Proteomes" id="UP000238916">
    <property type="component" value="Unassembled WGS sequence"/>
</dbReference>
<accession>A0A2U3L2K9</accession>
<dbReference type="EMBL" id="OMOF01000275">
    <property type="protein sequence ID" value="SPF46143.1"/>
    <property type="molecule type" value="Genomic_DNA"/>
</dbReference>